<dbReference type="FunFam" id="3.20.20.140:FF:000014">
    <property type="entry name" value="5-methylthioadenosine/S-adenosylhomocysteine deaminase"/>
    <property type="match status" value="1"/>
</dbReference>
<dbReference type="SUPFAM" id="SSF51556">
    <property type="entry name" value="Metallo-dependent hydrolases"/>
    <property type="match status" value="1"/>
</dbReference>
<dbReference type="CDD" id="cd01298">
    <property type="entry name" value="ATZ_TRZ_like"/>
    <property type="match status" value="1"/>
</dbReference>
<comment type="caution">
    <text evidence="4">Lacks conserved residue(s) required for the propagation of feature annotation.</text>
</comment>
<dbReference type="PANTHER" id="PTHR43794">
    <property type="entry name" value="AMINOHYDROLASE SSNA-RELATED"/>
    <property type="match status" value="1"/>
</dbReference>
<feature type="binding site" evidence="4">
    <location>
        <position position="68"/>
    </location>
    <ligand>
        <name>Zn(2+)</name>
        <dbReference type="ChEBI" id="CHEBI:29105"/>
    </ligand>
</feature>
<dbReference type="InterPro" id="IPR011059">
    <property type="entry name" value="Metal-dep_hydrolase_composite"/>
</dbReference>
<proteinExistence type="inferred from homology"/>
<evidence type="ECO:0000313" key="6">
    <source>
        <dbReference type="EMBL" id="MYL16696.1"/>
    </source>
</evidence>
<feature type="domain" description="Amidohydrolase-related" evidence="5">
    <location>
        <begin position="59"/>
        <end position="406"/>
    </location>
</feature>
<evidence type="ECO:0000256" key="1">
    <source>
        <dbReference type="ARBA" id="ARBA00022723"/>
    </source>
</evidence>
<protein>
    <recommendedName>
        <fullName evidence="4">5-methylthioadenosine/S-adenosylhomocysteine deaminase</fullName>
        <shortName evidence="4">MTA/SAH deaminase</shortName>
        <ecNumber evidence="4">3.5.4.28</ecNumber>
        <ecNumber evidence="4">3.5.4.31</ecNumber>
    </recommendedName>
</protein>
<feature type="binding site" evidence="4">
    <location>
        <position position="190"/>
    </location>
    <ligand>
        <name>substrate</name>
    </ligand>
</feature>
<evidence type="ECO:0000256" key="4">
    <source>
        <dbReference type="HAMAP-Rule" id="MF_01281"/>
    </source>
</evidence>
<comment type="similarity">
    <text evidence="4">Belongs to the metallo-dependent hydrolases superfamily. MTA/SAH deaminase family.</text>
</comment>
<feature type="binding site" evidence="4">
    <location>
        <position position="70"/>
    </location>
    <ligand>
        <name>Zn(2+)</name>
        <dbReference type="ChEBI" id="CHEBI:29105"/>
    </ligand>
</feature>
<dbReference type="GO" id="GO:0046872">
    <property type="term" value="F:metal ion binding"/>
    <property type="evidence" value="ECO:0007669"/>
    <property type="project" value="UniProtKB-KW"/>
</dbReference>
<evidence type="ECO:0000313" key="7">
    <source>
        <dbReference type="Proteomes" id="UP000460194"/>
    </source>
</evidence>
<dbReference type="Gene3D" id="2.30.40.10">
    <property type="entry name" value="Urease, subunit C, domain 1"/>
    <property type="match status" value="1"/>
</dbReference>
<dbReference type="InterPro" id="IPR050287">
    <property type="entry name" value="MTA/SAH_deaminase"/>
</dbReference>
<dbReference type="PANTHER" id="PTHR43794:SF11">
    <property type="entry name" value="AMIDOHYDROLASE-RELATED DOMAIN-CONTAINING PROTEIN"/>
    <property type="match status" value="1"/>
</dbReference>
<comment type="catalytic activity">
    <reaction evidence="4">
        <text>S-adenosyl-L-homocysteine + H2O + H(+) = S-inosyl-L-homocysteine + NH4(+)</text>
        <dbReference type="Rhea" id="RHEA:20716"/>
        <dbReference type="ChEBI" id="CHEBI:15377"/>
        <dbReference type="ChEBI" id="CHEBI:15378"/>
        <dbReference type="ChEBI" id="CHEBI:28938"/>
        <dbReference type="ChEBI" id="CHEBI:57856"/>
        <dbReference type="ChEBI" id="CHEBI:57985"/>
        <dbReference type="EC" id="3.5.4.28"/>
    </reaction>
</comment>
<dbReference type="InterPro" id="IPR006680">
    <property type="entry name" value="Amidohydro-rel"/>
</dbReference>
<dbReference type="SUPFAM" id="SSF51338">
    <property type="entry name" value="Composite domain of metallo-dependent hydrolases"/>
    <property type="match status" value="2"/>
</dbReference>
<dbReference type="AlphaFoldDB" id="A0A6B1IEG2"/>
<reference evidence="6 7" key="1">
    <citation type="submission" date="2019-11" db="EMBL/GenBank/DDBJ databases">
        <title>Genome sequences of 17 halophilic strains isolated from different environments.</title>
        <authorList>
            <person name="Furrow R.E."/>
        </authorList>
    </citation>
    <scope>NUCLEOTIDE SEQUENCE [LARGE SCALE GENOMIC DNA]</scope>
    <source>
        <strain evidence="6 7">22517_05_Cabo</strain>
    </source>
</reference>
<sequence length="439" mass="45986">MNHLRVTGGRVLLPDGRVERADVAVDRDEGTIRAVGSPSEVDEAVGGAAAETLDASGSLVIPGLVNAHTHVAMTLLRGYADDKPLDPWLREDIWPAEAELTPDDVEAGAELGAVEMIRSGTTAFADMYFAMDRVADAVDRAGLRARLGHGVVTVGKDEADARADVEESLAVARELDGAADGRVRTAFMPHSLTTVGEEFLREGVAEAREAGIPIHLHANETTDEVEPIVEERGERPIAYAAEIDALGPDDFFAHGVHVDDSEVDRLAEAGTAVVHCPASNMKLASGMAPVQRLREAGVTVALGTDGAASNNDLDVFDEMRDAAMLGKLAADDASAVPAAAVVEMATAGGADALNLPGGRIEAGAVADLAVVDLDAPHLTPVHDPVSHLAYAARGSDVRHTVCDGQVLMRDREVLTLDAEAVQERAANAARDLVERVESA</sequence>
<dbReference type="GO" id="GO:0050270">
    <property type="term" value="F:S-adenosylhomocysteine deaminase activity"/>
    <property type="evidence" value="ECO:0007669"/>
    <property type="project" value="UniProtKB-UniRule"/>
</dbReference>
<dbReference type="EC" id="3.5.4.28" evidence="4"/>
<dbReference type="Gene3D" id="3.20.20.140">
    <property type="entry name" value="Metal-dependent hydrolases"/>
    <property type="match status" value="1"/>
</dbReference>
<dbReference type="RefSeq" id="WP_159369011.1">
    <property type="nucleotide sequence ID" value="NZ_WMEO01000011.1"/>
</dbReference>
<keyword evidence="1 4" id="KW-0479">Metal-binding</keyword>
<dbReference type="Proteomes" id="UP000460194">
    <property type="component" value="Unassembled WGS sequence"/>
</dbReference>
<dbReference type="Pfam" id="PF01979">
    <property type="entry name" value="Amidohydro_1"/>
    <property type="match status" value="1"/>
</dbReference>
<comment type="cofactor">
    <cofactor evidence="4">
        <name>Zn(2+)</name>
        <dbReference type="ChEBI" id="CHEBI:29105"/>
    </cofactor>
    <text evidence="4">Binds 1 zinc ion per subunit.</text>
</comment>
<keyword evidence="2 4" id="KW-0378">Hydrolase</keyword>
<gene>
    <name evidence="4" type="primary">mtaD</name>
    <name evidence="6" type="ORF">GLW36_08545</name>
</gene>
<evidence type="ECO:0000256" key="2">
    <source>
        <dbReference type="ARBA" id="ARBA00022801"/>
    </source>
</evidence>
<evidence type="ECO:0000256" key="3">
    <source>
        <dbReference type="ARBA" id="ARBA00022833"/>
    </source>
</evidence>
<feature type="binding site" evidence="4">
    <location>
        <position position="217"/>
    </location>
    <ligand>
        <name>Zn(2+)</name>
        <dbReference type="ChEBI" id="CHEBI:29105"/>
    </ligand>
</feature>
<comment type="catalytic activity">
    <reaction evidence="4">
        <text>S-methyl-5'-thioadenosine + H2O + H(+) = S-methyl-5'-thioinosine + NH4(+)</text>
        <dbReference type="Rhea" id="RHEA:25025"/>
        <dbReference type="ChEBI" id="CHEBI:15377"/>
        <dbReference type="ChEBI" id="CHEBI:15378"/>
        <dbReference type="ChEBI" id="CHEBI:17509"/>
        <dbReference type="ChEBI" id="CHEBI:28938"/>
        <dbReference type="ChEBI" id="CHEBI:48595"/>
        <dbReference type="EC" id="3.5.4.31"/>
    </reaction>
</comment>
<evidence type="ECO:0000259" key="5">
    <source>
        <dbReference type="Pfam" id="PF01979"/>
    </source>
</evidence>
<organism evidence="6 7">
    <name type="scientific">Halorubrum distributum</name>
    <dbReference type="NCBI Taxonomy" id="29283"/>
    <lineage>
        <taxon>Archaea</taxon>
        <taxon>Methanobacteriati</taxon>
        <taxon>Methanobacteriota</taxon>
        <taxon>Stenosarchaea group</taxon>
        <taxon>Halobacteria</taxon>
        <taxon>Halobacteriales</taxon>
        <taxon>Haloferacaceae</taxon>
        <taxon>Halorubrum</taxon>
        <taxon>Halorubrum distributum group</taxon>
    </lineage>
</organism>
<feature type="binding site" evidence="4">
    <location>
        <position position="97"/>
    </location>
    <ligand>
        <name>substrate</name>
    </ligand>
</feature>
<dbReference type="InterPro" id="IPR023512">
    <property type="entry name" value="Deaminase_MtaD/DadD"/>
</dbReference>
<comment type="function">
    <text evidence="4">Catalyzes the deamination of 5-methylthioadenosine and S-adenosyl-L-homocysteine into 5-methylthioinosine and S-inosyl-L-homocysteine, respectively. Is also able to deaminate adenosine.</text>
</comment>
<dbReference type="EMBL" id="WMEO01000011">
    <property type="protein sequence ID" value="MYL16696.1"/>
    <property type="molecule type" value="Genomic_DNA"/>
</dbReference>
<dbReference type="EC" id="3.5.4.31" evidence="4"/>
<feature type="binding site" evidence="4">
    <location>
        <position position="305"/>
    </location>
    <ligand>
        <name>Zn(2+)</name>
        <dbReference type="ChEBI" id="CHEBI:29105"/>
    </ligand>
</feature>
<comment type="caution">
    <text evidence="6">The sequence shown here is derived from an EMBL/GenBank/DDBJ whole genome shotgun (WGS) entry which is preliminary data.</text>
</comment>
<keyword evidence="3 4" id="KW-0862">Zinc</keyword>
<feature type="binding site" evidence="4">
    <location>
        <position position="220"/>
    </location>
    <ligand>
        <name>substrate</name>
    </ligand>
</feature>
<dbReference type="InterPro" id="IPR032466">
    <property type="entry name" value="Metal_Hydrolase"/>
</dbReference>
<dbReference type="HAMAP" id="MF_01281">
    <property type="entry name" value="MTA_SAH_deamin"/>
    <property type="match status" value="1"/>
</dbReference>
<accession>A0A6B1IEG2</accession>
<name>A0A6B1IEG2_9EURY</name>
<feature type="binding site" evidence="4">
    <location>
        <position position="305"/>
    </location>
    <ligand>
        <name>substrate</name>
    </ligand>
</feature>
<dbReference type="GO" id="GO:0090614">
    <property type="term" value="F:5'-methylthioadenosine deaminase activity"/>
    <property type="evidence" value="ECO:0007669"/>
    <property type="project" value="UniProtKB-UniRule"/>
</dbReference>